<name>A0A317PS91_9HYPH</name>
<dbReference type="InterPro" id="IPR021225">
    <property type="entry name" value="Tlde1_dom"/>
</dbReference>
<keyword evidence="4" id="KW-1185">Reference proteome</keyword>
<protein>
    <submittedName>
        <fullName evidence="3">Uncharacterized protein DUF2778</fullName>
    </submittedName>
</protein>
<dbReference type="Pfam" id="PF10908">
    <property type="entry name" value="Tlde1_dom"/>
    <property type="match status" value="1"/>
</dbReference>
<dbReference type="EMBL" id="QGTR01000001">
    <property type="protein sequence ID" value="PWW03474.1"/>
    <property type="molecule type" value="Genomic_DNA"/>
</dbReference>
<dbReference type="AlphaFoldDB" id="A0A317PS91"/>
<evidence type="ECO:0000259" key="2">
    <source>
        <dbReference type="Pfam" id="PF10908"/>
    </source>
</evidence>
<feature type="domain" description="Tlde1" evidence="2">
    <location>
        <begin position="334"/>
        <end position="439"/>
    </location>
</feature>
<dbReference type="RefSeq" id="WP_245415143.1">
    <property type="nucleotide sequence ID" value="NZ_QGTR01000001.1"/>
</dbReference>
<gene>
    <name evidence="3" type="ORF">DFR52_101155</name>
</gene>
<evidence type="ECO:0000256" key="1">
    <source>
        <dbReference type="SAM" id="MobiDB-lite"/>
    </source>
</evidence>
<organism evidence="3 4">
    <name type="scientific">Hoeflea marina</name>
    <dbReference type="NCBI Taxonomy" id="274592"/>
    <lineage>
        <taxon>Bacteria</taxon>
        <taxon>Pseudomonadati</taxon>
        <taxon>Pseudomonadota</taxon>
        <taxon>Alphaproteobacteria</taxon>
        <taxon>Hyphomicrobiales</taxon>
        <taxon>Rhizobiaceae</taxon>
        <taxon>Hoeflea</taxon>
    </lineage>
</organism>
<feature type="region of interest" description="Disordered" evidence="1">
    <location>
        <begin position="113"/>
        <end position="141"/>
    </location>
</feature>
<reference evidence="3 4" key="1">
    <citation type="submission" date="2018-05" db="EMBL/GenBank/DDBJ databases">
        <title>Genomic Encyclopedia of Type Strains, Phase IV (KMG-IV): sequencing the most valuable type-strain genomes for metagenomic binning, comparative biology and taxonomic classification.</title>
        <authorList>
            <person name="Goeker M."/>
        </authorList>
    </citation>
    <scope>NUCLEOTIDE SEQUENCE [LARGE SCALE GENOMIC DNA]</scope>
    <source>
        <strain evidence="3 4">DSM 16791</strain>
    </source>
</reference>
<evidence type="ECO:0000313" key="3">
    <source>
        <dbReference type="EMBL" id="PWW03474.1"/>
    </source>
</evidence>
<proteinExistence type="predicted"/>
<accession>A0A317PS91</accession>
<comment type="caution">
    <text evidence="3">The sequence shown here is derived from an EMBL/GenBank/DDBJ whole genome shotgun (WGS) entry which is preliminary data.</text>
</comment>
<dbReference type="Proteomes" id="UP000246352">
    <property type="component" value="Unassembled WGS sequence"/>
</dbReference>
<evidence type="ECO:0000313" key="4">
    <source>
        <dbReference type="Proteomes" id="UP000246352"/>
    </source>
</evidence>
<sequence length="451" mass="46906">MTDRVYGLRQRSKKRPYGAKAAAVLGVAALIAVTSLLAHQLSRFAGGFTATPAAHGAAVAPMADATRFKALRVHHRVEAAEIALVEPKPAAAVPVNPPAAGTSPMAARVARGPRAAAHAADIDPQRFSSPPAAAPAELPGRRDGWIASSPFEVAELHSAAAAGAASHWQQRIGATALAASAEQFVAPMMIALALAESVAETGTAAALETRDAAAAAVAEAGAAAVELAMMVPVPEPRPQVAAPVAAASVQVAAEVVEAAVVPARRPARPAATPQKPESVLAYASPDVAADEEKSGGIFGRLLGGGSSKRLPGRAAKVAVYDISSAIVHMPNGEKLEAHSGLAHMQDDPDYVKQKNRGPTPPNLYNLRMRESRFHGVEAIRLLPADGRKKFNRDGLLAHTYMYAGGGSRSQSNGCVVFKDYQRFLAAFKKGEIERLIVVESMSKLPTYLAAL</sequence>